<evidence type="ECO:0000313" key="6">
    <source>
        <dbReference type="EMBL" id="KSU50023.1"/>
    </source>
</evidence>
<dbReference type="SUPFAM" id="SSF53383">
    <property type="entry name" value="PLP-dependent transferases"/>
    <property type="match status" value="1"/>
</dbReference>
<dbReference type="CDD" id="cd00609">
    <property type="entry name" value="AAT_like"/>
    <property type="match status" value="1"/>
</dbReference>
<dbReference type="Proteomes" id="UP000053797">
    <property type="component" value="Unassembled WGS sequence"/>
</dbReference>
<comment type="cofactor">
    <cofactor evidence="1 4">
        <name>pyridoxal 5'-phosphate</name>
        <dbReference type="ChEBI" id="CHEBI:597326"/>
    </cofactor>
</comment>
<dbReference type="EMBL" id="LDQV01000009">
    <property type="protein sequence ID" value="KTR28094.1"/>
    <property type="molecule type" value="Genomic_DNA"/>
</dbReference>
<dbReference type="InterPro" id="IPR050881">
    <property type="entry name" value="LL-DAP_aminotransferase"/>
</dbReference>
<comment type="caution">
    <text evidence="6">The sequence shown here is derived from an EMBL/GenBank/DDBJ whole genome shotgun (WGS) entry which is preliminary data.</text>
</comment>
<dbReference type="Gene3D" id="3.90.1150.10">
    <property type="entry name" value="Aspartate Aminotransferase, domain 1"/>
    <property type="match status" value="1"/>
</dbReference>
<dbReference type="GO" id="GO:0030170">
    <property type="term" value="F:pyridoxal phosphate binding"/>
    <property type="evidence" value="ECO:0007669"/>
    <property type="project" value="InterPro"/>
</dbReference>
<dbReference type="InterPro" id="IPR004838">
    <property type="entry name" value="NHTrfase_class1_PyrdxlP-BS"/>
</dbReference>
<evidence type="ECO:0000313" key="9">
    <source>
        <dbReference type="Proteomes" id="UP000072605"/>
    </source>
</evidence>
<gene>
    <name evidence="6" type="ORF">AS033_01235</name>
    <name evidence="7" type="ORF">RSA11_02355</name>
</gene>
<dbReference type="InterPro" id="IPR004839">
    <property type="entry name" value="Aminotransferase_I/II_large"/>
</dbReference>
<evidence type="ECO:0000256" key="2">
    <source>
        <dbReference type="ARBA" id="ARBA00022576"/>
    </source>
</evidence>
<dbReference type="NCBIfam" id="NF005977">
    <property type="entry name" value="PRK08068.1"/>
    <property type="match status" value="1"/>
</dbReference>
<evidence type="ECO:0000259" key="5">
    <source>
        <dbReference type="Pfam" id="PF00155"/>
    </source>
</evidence>
<name>A0A0V8GIB3_9BACL</name>
<sequence length="395" mass="42753">MKHFAPSIAIDRLPAPVFAELANRIGAVKAAGHDVITLGQGTPDQTTPVHILDALKQAIDEPTNLQYPPFRGHDFLKQAVANFYATEFGVTIDPATEVAILLGSKAGIVALPQTIVNPGEGVIVPDPGYPDYLSGAALAGAYPITLPLLEKNDFLPDYDLLDTTDVERARMLFLNYPSNPTGATATAEAFEQTVAFADAHDICVVHDLAYGGISFDGPTRSFLQTEGAKDVGIELFSLSKRFNMSGFRIAFAIGNPSVISSIETYQEHLYVSAFTPIQHAATVALTSDQTCVRELSRLYETRRDALFAKLDAIGWSGPRPGGSFFVWLPVPEGYTSQSFTDHLLDEAHVAVTPGSFFGEYGEGYVRISLIADVERLEEAVDRIGTLNLFRTPVAE</sequence>
<keyword evidence="2 4" id="KW-0032">Aminotransferase</keyword>
<evidence type="ECO:0000256" key="4">
    <source>
        <dbReference type="RuleBase" id="RU000481"/>
    </source>
</evidence>
<dbReference type="InterPro" id="IPR015421">
    <property type="entry name" value="PyrdxlP-dep_Trfase_major"/>
</dbReference>
<dbReference type="RefSeq" id="WP_058264623.1">
    <property type="nucleotide sequence ID" value="NZ_FMYN01000001.1"/>
</dbReference>
<dbReference type="PANTHER" id="PTHR42832:SF3">
    <property type="entry name" value="L-GLUTAMINE--4-(METHYLSULFANYL)-2-OXOBUTANOATE AMINOTRANSFERASE"/>
    <property type="match status" value="1"/>
</dbReference>
<dbReference type="EC" id="2.6.1.-" evidence="4"/>
<keyword evidence="3 4" id="KW-0808">Transferase</keyword>
<dbReference type="EMBL" id="LNQL01000001">
    <property type="protein sequence ID" value="KSU50023.1"/>
    <property type="molecule type" value="Genomic_DNA"/>
</dbReference>
<organism evidence="6 8">
    <name type="scientific">Exiguobacterium indicum</name>
    <dbReference type="NCBI Taxonomy" id="296995"/>
    <lineage>
        <taxon>Bacteria</taxon>
        <taxon>Bacillati</taxon>
        <taxon>Bacillota</taxon>
        <taxon>Bacilli</taxon>
        <taxon>Bacillales</taxon>
        <taxon>Bacillales Family XII. Incertae Sedis</taxon>
        <taxon>Exiguobacterium</taxon>
    </lineage>
</organism>
<protein>
    <recommendedName>
        <fullName evidence="4">Aminotransferase</fullName>
        <ecNumber evidence="4">2.6.1.-</ecNumber>
    </recommendedName>
</protein>
<evidence type="ECO:0000256" key="3">
    <source>
        <dbReference type="ARBA" id="ARBA00022679"/>
    </source>
</evidence>
<dbReference type="OrthoDB" id="9802328at2"/>
<dbReference type="InterPro" id="IPR015422">
    <property type="entry name" value="PyrdxlP-dep_Trfase_small"/>
</dbReference>
<dbReference type="PANTHER" id="PTHR42832">
    <property type="entry name" value="AMINO ACID AMINOTRANSFERASE"/>
    <property type="match status" value="1"/>
</dbReference>
<evidence type="ECO:0000313" key="8">
    <source>
        <dbReference type="Proteomes" id="UP000053797"/>
    </source>
</evidence>
<evidence type="ECO:0000313" key="7">
    <source>
        <dbReference type="EMBL" id="KTR28094.1"/>
    </source>
</evidence>
<dbReference type="AlphaFoldDB" id="A0A0V8GIB3"/>
<dbReference type="GO" id="GO:0008483">
    <property type="term" value="F:transaminase activity"/>
    <property type="evidence" value="ECO:0007669"/>
    <property type="project" value="UniProtKB-KW"/>
</dbReference>
<reference evidence="6 8" key="1">
    <citation type="journal article" date="2015" name="Int. J. Syst. Evol. Microbiol.">
        <title>Exiguobacterium enclense sp. nov., isolated from sediment.</title>
        <authorList>
            <person name="Dastager S.G."/>
            <person name="Mawlankar R."/>
            <person name="Sonalkar V.V."/>
            <person name="Thorat M.N."/>
            <person name="Mual P."/>
            <person name="Verma A."/>
            <person name="Krishnamurthi S."/>
            <person name="Tang S.K."/>
            <person name="Li W.J."/>
        </authorList>
    </citation>
    <scope>NUCLEOTIDE SEQUENCE [LARGE SCALE GENOMIC DNA]</scope>
    <source>
        <strain evidence="6 8">NIO-1109</strain>
    </source>
</reference>
<feature type="domain" description="Aminotransferase class I/classII large" evidence="5">
    <location>
        <begin position="34"/>
        <end position="383"/>
    </location>
</feature>
<dbReference type="Proteomes" id="UP000072605">
    <property type="component" value="Unassembled WGS sequence"/>
</dbReference>
<dbReference type="Pfam" id="PF00155">
    <property type="entry name" value="Aminotran_1_2"/>
    <property type="match status" value="1"/>
</dbReference>
<dbReference type="Gene3D" id="3.40.640.10">
    <property type="entry name" value="Type I PLP-dependent aspartate aminotransferase-like (Major domain)"/>
    <property type="match status" value="1"/>
</dbReference>
<dbReference type="InterPro" id="IPR015424">
    <property type="entry name" value="PyrdxlP-dep_Trfase"/>
</dbReference>
<evidence type="ECO:0000256" key="1">
    <source>
        <dbReference type="ARBA" id="ARBA00001933"/>
    </source>
</evidence>
<reference evidence="7 9" key="2">
    <citation type="journal article" date="2016" name="Front. Microbiol.">
        <title>Genomic Resource of Rice Seed Associated Bacteria.</title>
        <authorList>
            <person name="Midha S."/>
            <person name="Bansal K."/>
            <person name="Sharma S."/>
            <person name="Kumar N."/>
            <person name="Patil P.P."/>
            <person name="Chaudhry V."/>
            <person name="Patil P.B."/>
        </authorList>
    </citation>
    <scope>NUCLEOTIDE SEQUENCE [LARGE SCALE GENOMIC DNA]</scope>
    <source>
        <strain evidence="7 9">RSA11</strain>
    </source>
</reference>
<comment type="similarity">
    <text evidence="4">Belongs to the class-I pyridoxal-phosphate-dependent aminotransferase family.</text>
</comment>
<dbReference type="PROSITE" id="PS00105">
    <property type="entry name" value="AA_TRANSFER_CLASS_1"/>
    <property type="match status" value="1"/>
</dbReference>
<proteinExistence type="inferred from homology"/>
<dbReference type="GeneID" id="90837916"/>
<accession>A0A0V8GIB3</accession>